<sequence>MGNDYENIIKRLKEIPVEKQLQKAYEEGYRYVVQDTAMYALCFSLKSKKFLKLEIWGYKDGEMDLETALAAKIIWGQVEGVEWSNRYPTEINSLLK</sequence>
<comment type="caution">
    <text evidence="1">The sequence shown here is derived from an EMBL/GenBank/DDBJ whole genome shotgun (WGS) entry which is preliminary data.</text>
</comment>
<dbReference type="AlphaFoldDB" id="A0AAW9JS01"/>
<dbReference type="Proteomes" id="UP001290462">
    <property type="component" value="Unassembled WGS sequence"/>
</dbReference>
<dbReference type="EMBL" id="JAVBVO010000003">
    <property type="protein sequence ID" value="MDZ5758079.1"/>
    <property type="molecule type" value="Genomic_DNA"/>
</dbReference>
<evidence type="ECO:0000313" key="1">
    <source>
        <dbReference type="EMBL" id="MDZ5758079.1"/>
    </source>
</evidence>
<proteinExistence type="predicted"/>
<reference evidence="1" key="1">
    <citation type="submission" date="2023-08" db="EMBL/GenBank/DDBJ databases">
        <title>Genomic characterization of piscicolin 126 produced by Carnobacterium maltaromaticum CM22 strain isolated from salmon (Salmo salar).</title>
        <authorList>
            <person name="Gonzalez-Gragera E."/>
            <person name="Garcia-Lopez J.D."/>
            <person name="Teso-Perez C."/>
            <person name="Gimenez-Hernandez I."/>
            <person name="Peralta-Sanchez J.M."/>
            <person name="Valdivia E."/>
            <person name="Montalban-Lopez M."/>
            <person name="Martin-Platero A.M."/>
            <person name="Banos A."/>
            <person name="Martinez-Bueno M."/>
        </authorList>
    </citation>
    <scope>NUCLEOTIDE SEQUENCE</scope>
    <source>
        <strain evidence="1">CM22</strain>
    </source>
</reference>
<dbReference type="RefSeq" id="WP_322808655.1">
    <property type="nucleotide sequence ID" value="NZ_JAVBVO010000003.1"/>
</dbReference>
<gene>
    <name evidence="1" type="ORF">RAK27_05350</name>
</gene>
<organism evidence="1 2">
    <name type="scientific">Carnobacterium maltaromaticum</name>
    <name type="common">Carnobacterium piscicola</name>
    <dbReference type="NCBI Taxonomy" id="2751"/>
    <lineage>
        <taxon>Bacteria</taxon>
        <taxon>Bacillati</taxon>
        <taxon>Bacillota</taxon>
        <taxon>Bacilli</taxon>
        <taxon>Lactobacillales</taxon>
        <taxon>Carnobacteriaceae</taxon>
        <taxon>Carnobacterium</taxon>
    </lineage>
</organism>
<name>A0AAW9JS01_CARML</name>
<protein>
    <submittedName>
        <fullName evidence="1">Uncharacterized protein</fullName>
    </submittedName>
</protein>
<evidence type="ECO:0000313" key="2">
    <source>
        <dbReference type="Proteomes" id="UP001290462"/>
    </source>
</evidence>
<accession>A0AAW9JS01</accession>